<evidence type="ECO:0000256" key="1">
    <source>
        <dbReference type="ARBA" id="ARBA00004651"/>
    </source>
</evidence>
<keyword evidence="4 7" id="KW-1133">Transmembrane helix</keyword>
<comment type="subcellular location">
    <subcellularLocation>
        <location evidence="1">Cell membrane</location>
        <topology evidence="1">Multi-pass membrane protein</topology>
    </subcellularLocation>
</comment>
<dbReference type="InterPro" id="IPR025857">
    <property type="entry name" value="MacB_PCD"/>
</dbReference>
<evidence type="ECO:0000259" key="8">
    <source>
        <dbReference type="Pfam" id="PF02687"/>
    </source>
</evidence>
<dbReference type="PANTHER" id="PTHR30572">
    <property type="entry name" value="MEMBRANE COMPONENT OF TRANSPORTER-RELATED"/>
    <property type="match status" value="1"/>
</dbReference>
<dbReference type="InterPro" id="IPR050250">
    <property type="entry name" value="Macrolide_Exporter_MacB"/>
</dbReference>
<dbReference type="AlphaFoldDB" id="F5YCI3"/>
<dbReference type="GO" id="GO:0005886">
    <property type="term" value="C:plasma membrane"/>
    <property type="evidence" value="ECO:0007669"/>
    <property type="project" value="UniProtKB-SubCell"/>
</dbReference>
<keyword evidence="11" id="KW-1185">Reference proteome</keyword>
<organism evidence="10 11">
    <name type="scientific">Leadbettera azotonutricia (strain ATCC BAA-888 / DSM 13862 / ZAS-9)</name>
    <name type="common">Treponema azotonutricium</name>
    <dbReference type="NCBI Taxonomy" id="545695"/>
    <lineage>
        <taxon>Bacteria</taxon>
        <taxon>Pseudomonadati</taxon>
        <taxon>Spirochaetota</taxon>
        <taxon>Spirochaetia</taxon>
        <taxon>Spirochaetales</taxon>
        <taxon>Breznakiellaceae</taxon>
        <taxon>Leadbettera</taxon>
    </lineage>
</organism>
<evidence type="ECO:0000256" key="2">
    <source>
        <dbReference type="ARBA" id="ARBA00022475"/>
    </source>
</evidence>
<evidence type="ECO:0000313" key="11">
    <source>
        <dbReference type="Proteomes" id="UP000009222"/>
    </source>
</evidence>
<protein>
    <submittedName>
        <fullName evidence="10">Permease domain protein</fullName>
    </submittedName>
</protein>
<feature type="domain" description="MacB-like periplasmic core" evidence="9">
    <location>
        <begin position="30"/>
        <end position="201"/>
    </location>
</feature>
<dbReference type="Pfam" id="PF02687">
    <property type="entry name" value="FtsX"/>
    <property type="match status" value="1"/>
</dbReference>
<dbReference type="HOGENOM" id="CLU_000604_8_4_12"/>
<gene>
    <name evidence="10" type="ordered locus">TREAZ_2827</name>
</gene>
<dbReference type="InterPro" id="IPR003838">
    <property type="entry name" value="ABC3_permease_C"/>
</dbReference>
<evidence type="ECO:0000256" key="4">
    <source>
        <dbReference type="ARBA" id="ARBA00022989"/>
    </source>
</evidence>
<dbReference type="GO" id="GO:0022857">
    <property type="term" value="F:transmembrane transporter activity"/>
    <property type="evidence" value="ECO:0007669"/>
    <property type="project" value="TreeGrafter"/>
</dbReference>
<keyword evidence="5 7" id="KW-0472">Membrane</keyword>
<evidence type="ECO:0000256" key="3">
    <source>
        <dbReference type="ARBA" id="ARBA00022692"/>
    </source>
</evidence>
<dbReference type="PANTHER" id="PTHR30572:SF4">
    <property type="entry name" value="ABC TRANSPORTER PERMEASE YTRF"/>
    <property type="match status" value="1"/>
</dbReference>
<dbReference type="KEGG" id="taz:TREAZ_2827"/>
<comment type="similarity">
    <text evidence="6">Belongs to the ABC-4 integral membrane protein family.</text>
</comment>
<keyword evidence="2" id="KW-1003">Cell membrane</keyword>
<accession>F5YCI3</accession>
<feature type="transmembrane region" description="Helical" evidence="7">
    <location>
        <begin position="348"/>
        <end position="372"/>
    </location>
</feature>
<feature type="transmembrane region" description="Helical" evidence="7">
    <location>
        <begin position="265"/>
        <end position="289"/>
    </location>
</feature>
<dbReference type="RefSeq" id="WP_015712711.1">
    <property type="nucleotide sequence ID" value="NC_015577.1"/>
</dbReference>
<dbReference type="eggNOG" id="COG0577">
    <property type="taxonomic scope" value="Bacteria"/>
</dbReference>
<evidence type="ECO:0000259" key="9">
    <source>
        <dbReference type="Pfam" id="PF12704"/>
    </source>
</evidence>
<dbReference type="STRING" id="545695.TREAZ_2827"/>
<dbReference type="InParanoid" id="F5YCI3"/>
<dbReference type="Pfam" id="PF12704">
    <property type="entry name" value="MacB_PCD"/>
    <property type="match status" value="1"/>
</dbReference>
<dbReference type="FunCoup" id="F5YCI3">
    <property type="interactions" value="277"/>
</dbReference>
<evidence type="ECO:0000256" key="5">
    <source>
        <dbReference type="ARBA" id="ARBA00023136"/>
    </source>
</evidence>
<evidence type="ECO:0000313" key="10">
    <source>
        <dbReference type="EMBL" id="AEF83150.1"/>
    </source>
</evidence>
<dbReference type="EMBL" id="CP001841">
    <property type="protein sequence ID" value="AEF83150.1"/>
    <property type="molecule type" value="Genomic_DNA"/>
</dbReference>
<evidence type="ECO:0000256" key="6">
    <source>
        <dbReference type="ARBA" id="ARBA00038076"/>
    </source>
</evidence>
<feature type="transmembrane region" description="Helical" evidence="7">
    <location>
        <begin position="309"/>
        <end position="336"/>
    </location>
</feature>
<feature type="domain" description="ABC3 transporter permease C-terminal" evidence="8">
    <location>
        <begin position="268"/>
        <end position="382"/>
    </location>
</feature>
<name>F5YCI3_LEAAZ</name>
<keyword evidence="3 7" id="KW-0812">Transmembrane</keyword>
<reference evidence="10 11" key="2">
    <citation type="journal article" date="2011" name="ISME J.">
        <title>RNA-seq reveals cooperative metabolic interactions between two termite-gut spirochete species in co-culture.</title>
        <authorList>
            <person name="Rosenthal A.Z."/>
            <person name="Matson E.G."/>
            <person name="Eldar A."/>
            <person name="Leadbetter J.R."/>
        </authorList>
    </citation>
    <scope>NUCLEOTIDE SEQUENCE [LARGE SCALE GENOMIC DNA]</scope>
    <source>
        <strain evidence="11">ATCC BAA-888 / DSM 13862 / ZAS-9</strain>
    </source>
</reference>
<dbReference type="Proteomes" id="UP000009222">
    <property type="component" value="Chromosome"/>
</dbReference>
<reference evidence="11" key="1">
    <citation type="submission" date="2009-12" db="EMBL/GenBank/DDBJ databases">
        <title>Complete sequence of Treponema azotonutricium strain ZAS-9.</title>
        <authorList>
            <person name="Tetu S.G."/>
            <person name="Matson E."/>
            <person name="Ren Q."/>
            <person name="Seshadri R."/>
            <person name="Elbourne L."/>
            <person name="Hassan K.A."/>
            <person name="Durkin A."/>
            <person name="Radune D."/>
            <person name="Mohamoud Y."/>
            <person name="Shay R."/>
            <person name="Jin S."/>
            <person name="Zhang X."/>
            <person name="Lucey K."/>
            <person name="Ballor N.R."/>
            <person name="Ottesen E."/>
            <person name="Rosenthal R."/>
            <person name="Allen A."/>
            <person name="Leadbetter J.R."/>
            <person name="Paulsen I.T."/>
        </authorList>
    </citation>
    <scope>NUCLEOTIDE SEQUENCE [LARGE SCALE GENOMIC DNA]</scope>
    <source>
        <strain evidence="11">ATCC BAA-888 / DSM 13862 / ZAS-9</strain>
    </source>
</reference>
<sequence>MAAKPFSKSAFRFYLRMVTSSLIRRRSRMAVALLAIAIGATILSGLITIYYDIPRQMGQEFRSYGANFLLYPSDSETLSDRTIQAARALLPEGTMGIAPYRYRMAKINEQPFMAAGTELTEARKTSPYWAVEGSWPETPNEALIGEEVAEHIRLAPGSAFALTVSGNGGKIQGSKDFIVSGVLRTGGAEEAFIFMSLEDFSLLGAEEGIAGGEGADVVECSINAPRETLEAAAHRINTEVDGIEARLVRRVTESEGAVLGKLQTLIYLVTIIVLLLTMICVATTMMAVVTERRKEIGLRKALGAANSSLVMEFLGEGIFLGGFGGALGGLLGFVFAQTVGLKVFNRAIAFNGLLLPATIFAAIIITGIACLIPLRSATKVDPAVVLRGE</sequence>
<evidence type="ECO:0000256" key="7">
    <source>
        <dbReference type="SAM" id="Phobius"/>
    </source>
</evidence>
<proteinExistence type="inferred from homology"/>
<dbReference type="OrthoDB" id="9770036at2"/>